<reference evidence="1 2" key="1">
    <citation type="journal article" date="2019" name="Nat. Ecol. Evol.">
        <title>Megaphylogeny resolves global patterns of mushroom evolution.</title>
        <authorList>
            <person name="Varga T."/>
            <person name="Krizsan K."/>
            <person name="Foldi C."/>
            <person name="Dima B."/>
            <person name="Sanchez-Garcia M."/>
            <person name="Sanchez-Ramirez S."/>
            <person name="Szollosi G.J."/>
            <person name="Szarkandi J.G."/>
            <person name="Papp V."/>
            <person name="Albert L."/>
            <person name="Andreopoulos W."/>
            <person name="Angelini C."/>
            <person name="Antonin V."/>
            <person name="Barry K.W."/>
            <person name="Bougher N.L."/>
            <person name="Buchanan P."/>
            <person name="Buyck B."/>
            <person name="Bense V."/>
            <person name="Catcheside P."/>
            <person name="Chovatia M."/>
            <person name="Cooper J."/>
            <person name="Damon W."/>
            <person name="Desjardin D."/>
            <person name="Finy P."/>
            <person name="Geml J."/>
            <person name="Haridas S."/>
            <person name="Hughes K."/>
            <person name="Justo A."/>
            <person name="Karasinski D."/>
            <person name="Kautmanova I."/>
            <person name="Kiss B."/>
            <person name="Kocsube S."/>
            <person name="Kotiranta H."/>
            <person name="LaButti K.M."/>
            <person name="Lechner B.E."/>
            <person name="Liimatainen K."/>
            <person name="Lipzen A."/>
            <person name="Lukacs Z."/>
            <person name="Mihaltcheva S."/>
            <person name="Morgado L.N."/>
            <person name="Niskanen T."/>
            <person name="Noordeloos M.E."/>
            <person name="Ohm R.A."/>
            <person name="Ortiz-Santana B."/>
            <person name="Ovrebo C."/>
            <person name="Racz N."/>
            <person name="Riley R."/>
            <person name="Savchenko A."/>
            <person name="Shiryaev A."/>
            <person name="Soop K."/>
            <person name="Spirin V."/>
            <person name="Szebenyi C."/>
            <person name="Tomsovsky M."/>
            <person name="Tulloss R.E."/>
            <person name="Uehling J."/>
            <person name="Grigoriev I.V."/>
            <person name="Vagvolgyi C."/>
            <person name="Papp T."/>
            <person name="Martin F.M."/>
            <person name="Miettinen O."/>
            <person name="Hibbett D.S."/>
            <person name="Nagy L.G."/>
        </authorList>
    </citation>
    <scope>NUCLEOTIDE SEQUENCE [LARGE SCALE GENOMIC DNA]</scope>
    <source>
        <strain evidence="1 2">NL-1719</strain>
    </source>
</reference>
<protein>
    <submittedName>
        <fullName evidence="1">Uncharacterized protein</fullName>
    </submittedName>
</protein>
<sequence length="988" mass="111231">MATTNGFDFQHLDPALRVVAVSTPASPQTRAPEPGPGAQVPTPSHGEGPPVADTTLGSTPRDPASGELIASREDCINRLAAIKTKRPLHQACEYPQSQPSSSTPRRVNLLLPSPLLPDPKITTQAEDEDEDEHLLVETYGIAGAFAEEVLGYDLEPDDEGLEENDDDDEEENAFEQFKTQVRVSATRRAEGNRRPGGLKTQKAMVRVWNEFVQQAKEKRKLIDDIVDEHSLLLYINFSAERPKRTRQRVDIPGTFIGASQLKKQFFGALRIRKEQDAMDKTLARRRPATTVVVWDAIKNRMNEALERVRKGLAPNEDAPDIVANTFLAEITDEQRIRVGDAFLEHRELRSTLYGHLAWTTQNASGNRGDDLRALQLAELQPWEMLHPDKETKIFAVLGLQGEEKAAKRGMRTTVNPVYTVFISHLKPERCPLGALAFYHHYLYDVKDIATTLDIDWNVNKSWRTIRVLHGPKSPRVPYNEQNLYNLYVHAFLKAGFQSRIKAHLPRHMLGYLQESMGVDARDTAKLGWVRGETYFDTYAPALPKPAILAAHGYKVHEAYNPVWRHVNVPAQFLSMVCPMAESIVEMVDERMNLVGTTNYWRMIILLRPYVFQCGAAIFQRQPNSALFRLPALAHPDVQNWMRTTFCEELSLLQAAAGIPVDLSRLQNRLVEQALSQIYNITLAQSNDVRQLRAQVERRTAILSPTKGYSAVTHHARLQQSSNSTTTMLQPLQAPEPAAYEAEDHTFRAYVSSSPRTPETRRSQTQVDLVLPPVAAFSEKGSESLLLFPPILGCQSVTWPDVFRLIRQRDFLWDCWKPSKSLDQYTLEELWACYAVGEAVLNTHGEPTGMKPPLRLVEEHFQASWRKAPTARKAWQRFREIPEWIESEAASQATSPQTIIDGLKEMRKKENGSTLGMNMFMKHIKTLRCQQPVTSSVPPPAPALSASSPNPNAVEIQEPSSDSPSRKRRAKPINPRARAKRGRMSGAAV</sequence>
<proteinExistence type="predicted"/>
<evidence type="ECO:0000313" key="1">
    <source>
        <dbReference type="EMBL" id="TFK60170.1"/>
    </source>
</evidence>
<organism evidence="1 2">
    <name type="scientific">Pluteus cervinus</name>
    <dbReference type="NCBI Taxonomy" id="181527"/>
    <lineage>
        <taxon>Eukaryota</taxon>
        <taxon>Fungi</taxon>
        <taxon>Dikarya</taxon>
        <taxon>Basidiomycota</taxon>
        <taxon>Agaricomycotina</taxon>
        <taxon>Agaricomycetes</taxon>
        <taxon>Agaricomycetidae</taxon>
        <taxon>Agaricales</taxon>
        <taxon>Pluteineae</taxon>
        <taxon>Pluteaceae</taxon>
        <taxon>Pluteus</taxon>
    </lineage>
</organism>
<dbReference type="Proteomes" id="UP000308600">
    <property type="component" value="Unassembled WGS sequence"/>
</dbReference>
<keyword evidence="2" id="KW-1185">Reference proteome</keyword>
<dbReference type="EMBL" id="ML208820">
    <property type="protein sequence ID" value="TFK60170.1"/>
    <property type="molecule type" value="Genomic_DNA"/>
</dbReference>
<name>A0ACD3A435_9AGAR</name>
<accession>A0ACD3A435</accession>
<evidence type="ECO:0000313" key="2">
    <source>
        <dbReference type="Proteomes" id="UP000308600"/>
    </source>
</evidence>
<gene>
    <name evidence="1" type="ORF">BDN72DRAFT_850825</name>
</gene>